<reference evidence="1 2" key="1">
    <citation type="journal article" date="2019" name="Sci. Rep.">
        <title>Orb-weaving spider Araneus ventricosus genome elucidates the spidroin gene catalogue.</title>
        <authorList>
            <person name="Kono N."/>
            <person name="Nakamura H."/>
            <person name="Ohtoshi R."/>
            <person name="Moran D.A.P."/>
            <person name="Shinohara A."/>
            <person name="Yoshida Y."/>
            <person name="Fujiwara M."/>
            <person name="Mori M."/>
            <person name="Tomita M."/>
            <person name="Arakawa K."/>
        </authorList>
    </citation>
    <scope>NUCLEOTIDE SEQUENCE [LARGE SCALE GENOMIC DNA]</scope>
</reference>
<dbReference type="AlphaFoldDB" id="A0A4Y2WMR3"/>
<name>A0A4Y2WMR3_ARAVE</name>
<evidence type="ECO:0000313" key="1">
    <source>
        <dbReference type="EMBL" id="GBO37720.1"/>
    </source>
</evidence>
<dbReference type="Gene3D" id="1.10.10.1450">
    <property type="match status" value="1"/>
</dbReference>
<evidence type="ECO:0000313" key="2">
    <source>
        <dbReference type="Proteomes" id="UP000499080"/>
    </source>
</evidence>
<sequence length="101" mass="11769">MADFNEQCTVVKFCFLLWKNATETVVMLKTAYKDDPLGKTEVYELFSCFKNFDMSTDHKPHSVCHSTACQTKVSRKFMLEDQQQTIQHIVEVTGLSWFSEF</sequence>
<comment type="caution">
    <text evidence="1">The sequence shown here is derived from an EMBL/GenBank/DDBJ whole genome shotgun (WGS) entry which is preliminary data.</text>
</comment>
<dbReference type="EMBL" id="BGPR01062253">
    <property type="protein sequence ID" value="GBO37720.1"/>
    <property type="molecule type" value="Genomic_DNA"/>
</dbReference>
<dbReference type="OrthoDB" id="6759066at2759"/>
<accession>A0A4Y2WMR3</accession>
<gene>
    <name evidence="1" type="ORF">AVEN_16870_1</name>
</gene>
<keyword evidence="2" id="KW-1185">Reference proteome</keyword>
<organism evidence="1 2">
    <name type="scientific">Araneus ventricosus</name>
    <name type="common">Orbweaver spider</name>
    <name type="synonym">Epeira ventricosa</name>
    <dbReference type="NCBI Taxonomy" id="182803"/>
    <lineage>
        <taxon>Eukaryota</taxon>
        <taxon>Metazoa</taxon>
        <taxon>Ecdysozoa</taxon>
        <taxon>Arthropoda</taxon>
        <taxon>Chelicerata</taxon>
        <taxon>Arachnida</taxon>
        <taxon>Araneae</taxon>
        <taxon>Araneomorphae</taxon>
        <taxon>Entelegynae</taxon>
        <taxon>Araneoidea</taxon>
        <taxon>Araneidae</taxon>
        <taxon>Araneus</taxon>
    </lineage>
</organism>
<protein>
    <submittedName>
        <fullName evidence="1">Uncharacterized protein</fullName>
    </submittedName>
</protein>
<dbReference type="Proteomes" id="UP000499080">
    <property type="component" value="Unassembled WGS sequence"/>
</dbReference>
<proteinExistence type="predicted"/>